<evidence type="ECO:0000313" key="1">
    <source>
        <dbReference type="EMBL" id="KAF2455689.1"/>
    </source>
</evidence>
<keyword evidence="2" id="KW-1185">Reference proteome</keyword>
<accession>A0A6A6NVE8</accession>
<name>A0A6A6NVE8_9PEZI</name>
<gene>
    <name evidence="1" type="ORF">BDY21DRAFT_70459</name>
</gene>
<evidence type="ECO:0000313" key="2">
    <source>
        <dbReference type="Proteomes" id="UP000799766"/>
    </source>
</evidence>
<sequence length="201" mass="21781">MDDLVDDLVDSKIVGFMLGKLVVASLPHAKVGLIKVQNLLQAGSSRGPKGTSDVFANQCNRKWRPDQKPGLELVSQCLLGVGCTDDPTRRVDKACITDSVLCLSPVRGRQKATRRSTDPDSACTYARLLWGCAVAATPCRTRSLAPWSADFERSGRRSTIEYLTRALLPECSPPKCLRNQTSSVPEVAYLIDSSRQAGCAA</sequence>
<reference evidence="1" key="1">
    <citation type="journal article" date="2020" name="Stud. Mycol.">
        <title>101 Dothideomycetes genomes: a test case for predicting lifestyles and emergence of pathogens.</title>
        <authorList>
            <person name="Haridas S."/>
            <person name="Albert R."/>
            <person name="Binder M."/>
            <person name="Bloem J."/>
            <person name="Labutti K."/>
            <person name="Salamov A."/>
            <person name="Andreopoulos B."/>
            <person name="Baker S."/>
            <person name="Barry K."/>
            <person name="Bills G."/>
            <person name="Bluhm B."/>
            <person name="Cannon C."/>
            <person name="Castanera R."/>
            <person name="Culley D."/>
            <person name="Daum C."/>
            <person name="Ezra D."/>
            <person name="Gonzalez J."/>
            <person name="Henrissat B."/>
            <person name="Kuo A."/>
            <person name="Liang C."/>
            <person name="Lipzen A."/>
            <person name="Lutzoni F."/>
            <person name="Magnuson J."/>
            <person name="Mondo S."/>
            <person name="Nolan M."/>
            <person name="Ohm R."/>
            <person name="Pangilinan J."/>
            <person name="Park H.-J."/>
            <person name="Ramirez L."/>
            <person name="Alfaro M."/>
            <person name="Sun H."/>
            <person name="Tritt A."/>
            <person name="Yoshinaga Y."/>
            <person name="Zwiers L.-H."/>
            <person name="Turgeon B."/>
            <person name="Goodwin S."/>
            <person name="Spatafora J."/>
            <person name="Crous P."/>
            <person name="Grigoriev I."/>
        </authorList>
    </citation>
    <scope>NUCLEOTIDE SEQUENCE</scope>
    <source>
        <strain evidence="1">ATCC 16933</strain>
    </source>
</reference>
<dbReference type="EMBL" id="MU001686">
    <property type="protein sequence ID" value="KAF2455689.1"/>
    <property type="molecule type" value="Genomic_DNA"/>
</dbReference>
<organism evidence="1 2">
    <name type="scientific">Lineolata rhizophorae</name>
    <dbReference type="NCBI Taxonomy" id="578093"/>
    <lineage>
        <taxon>Eukaryota</taxon>
        <taxon>Fungi</taxon>
        <taxon>Dikarya</taxon>
        <taxon>Ascomycota</taxon>
        <taxon>Pezizomycotina</taxon>
        <taxon>Dothideomycetes</taxon>
        <taxon>Dothideomycetes incertae sedis</taxon>
        <taxon>Lineolatales</taxon>
        <taxon>Lineolataceae</taxon>
        <taxon>Lineolata</taxon>
    </lineage>
</organism>
<dbReference type="Proteomes" id="UP000799766">
    <property type="component" value="Unassembled WGS sequence"/>
</dbReference>
<proteinExistence type="predicted"/>
<protein>
    <submittedName>
        <fullName evidence="1">Uncharacterized protein</fullName>
    </submittedName>
</protein>
<dbReference type="AlphaFoldDB" id="A0A6A6NVE8"/>